<evidence type="ECO:0000313" key="1">
    <source>
        <dbReference type="EMBL" id="QRJ62259.1"/>
    </source>
</evidence>
<proteinExistence type="predicted"/>
<dbReference type="SUPFAM" id="SSF159468">
    <property type="entry name" value="AtpF-like"/>
    <property type="match status" value="1"/>
</dbReference>
<dbReference type="EMBL" id="CP064781">
    <property type="protein sequence ID" value="QRJ62259.1"/>
    <property type="molecule type" value="Genomic_DNA"/>
</dbReference>
<keyword evidence="2" id="KW-1185">Reference proteome</keyword>
<organism evidence="1 2">
    <name type="scientific">Azospira restricta</name>
    <dbReference type="NCBI Taxonomy" id="404405"/>
    <lineage>
        <taxon>Bacteria</taxon>
        <taxon>Pseudomonadati</taxon>
        <taxon>Pseudomonadota</taxon>
        <taxon>Betaproteobacteria</taxon>
        <taxon>Rhodocyclales</taxon>
        <taxon>Rhodocyclaceae</taxon>
        <taxon>Azospira</taxon>
    </lineage>
</organism>
<gene>
    <name evidence="1" type="ORF">IWH25_10665</name>
</gene>
<dbReference type="GO" id="GO:0034220">
    <property type="term" value="P:monoatomic ion transmembrane transport"/>
    <property type="evidence" value="ECO:0007669"/>
    <property type="project" value="InterPro"/>
</dbReference>
<evidence type="ECO:0000313" key="2">
    <source>
        <dbReference type="Proteomes" id="UP000663444"/>
    </source>
</evidence>
<name>A0A974SMI7_9RHOO</name>
<dbReference type="InterPro" id="IPR036906">
    <property type="entry name" value="ATPase_V1_fsu_sf"/>
</dbReference>
<reference evidence="1" key="1">
    <citation type="submission" date="2020-11" db="EMBL/GenBank/DDBJ databases">
        <title>Azospira restricta DSM 18626 genome sequence.</title>
        <authorList>
            <person name="Moe W.M."/>
        </authorList>
    </citation>
    <scope>NUCLEOTIDE SEQUENCE</scope>
    <source>
        <strain evidence="1">DSM 18626</strain>
    </source>
</reference>
<dbReference type="RefSeq" id="WP_203385787.1">
    <property type="nucleotide sequence ID" value="NZ_CP064781.1"/>
</dbReference>
<accession>A0A974SMI7</accession>
<protein>
    <submittedName>
        <fullName evidence="1">Vacuolar H+transporting two-sector ATPase F subunit</fullName>
    </submittedName>
</protein>
<sequence>MKPLLYLGDEVSAAGFRLAGVAVRVAAAGGEAAAFAAARAEAGLLLVGADCAARLPAGVLAAAIAAGEPPLVVLPARPGEPPAGDPAADVRRLLGLLS</sequence>
<dbReference type="KEGG" id="ares:IWH25_10665"/>
<dbReference type="AlphaFoldDB" id="A0A974SMI7"/>
<dbReference type="Proteomes" id="UP000663444">
    <property type="component" value="Chromosome"/>
</dbReference>